<dbReference type="InterPro" id="IPR012337">
    <property type="entry name" value="RNaseH-like_sf"/>
</dbReference>
<dbReference type="SUPFAM" id="SSF53098">
    <property type="entry name" value="Ribonuclease H-like"/>
    <property type="match status" value="1"/>
</dbReference>
<organism evidence="1 2">
    <name type="scientific">Brochothrix campestris FSL F6-1037</name>
    <dbReference type="NCBI Taxonomy" id="1265861"/>
    <lineage>
        <taxon>Bacteria</taxon>
        <taxon>Bacillati</taxon>
        <taxon>Bacillota</taxon>
        <taxon>Bacilli</taxon>
        <taxon>Bacillales</taxon>
        <taxon>Listeriaceae</taxon>
        <taxon>Brochothrix</taxon>
    </lineage>
</organism>
<evidence type="ECO:0000313" key="1">
    <source>
        <dbReference type="EMBL" id="EUJ38728.1"/>
    </source>
</evidence>
<proteinExistence type="predicted"/>
<comment type="caution">
    <text evidence="1">The sequence shown here is derived from an EMBL/GenBank/DDBJ whole genome shotgun (WGS) entry which is preliminary data.</text>
</comment>
<dbReference type="GO" id="GO:0032196">
    <property type="term" value="P:transposition"/>
    <property type="evidence" value="ECO:0007669"/>
    <property type="project" value="TreeGrafter"/>
</dbReference>
<dbReference type="GO" id="GO:0005829">
    <property type="term" value="C:cytosol"/>
    <property type="evidence" value="ECO:0007669"/>
    <property type="project" value="TreeGrafter"/>
</dbReference>
<name>W7D0A4_9LIST</name>
<protein>
    <submittedName>
        <fullName evidence="1">Transposase</fullName>
    </submittedName>
</protein>
<dbReference type="PANTHER" id="PTHR10948">
    <property type="entry name" value="TRANSPOSASE"/>
    <property type="match status" value="1"/>
</dbReference>
<dbReference type="PANTHER" id="PTHR10948:SF23">
    <property type="entry name" value="TRANSPOSASE INSI FOR INSERTION SEQUENCE ELEMENT IS30A-RELATED"/>
    <property type="match status" value="1"/>
</dbReference>
<keyword evidence="2" id="KW-1185">Reference proteome</keyword>
<dbReference type="EMBL" id="AODH01000034">
    <property type="protein sequence ID" value="EUJ38728.1"/>
    <property type="molecule type" value="Genomic_DNA"/>
</dbReference>
<dbReference type="STRING" id="1265861.BCAMP_08481"/>
<dbReference type="InterPro" id="IPR051917">
    <property type="entry name" value="Transposase-Integrase"/>
</dbReference>
<dbReference type="AlphaFoldDB" id="W7D0A4"/>
<sequence length="106" mass="12230">MWKEISNSNESSIFFAETGTPSQRGLNENSNGILRRKGLPKKLDFYQVNQNFVSAVASKRNHIPRKSLNYRTTLEVFLSYVNEEQLSSLNWQIIGLFMGHVYTTEI</sequence>
<dbReference type="PATRIC" id="fig|1265861.3.peg.1668"/>
<reference evidence="1 2" key="1">
    <citation type="submission" date="2012-12" db="EMBL/GenBank/DDBJ databases">
        <title>Novel taxa of Listeriaceae from agricultural environments in the United States.</title>
        <authorList>
            <person name="den Bakker H.C."/>
            <person name="Allred A."/>
            <person name="Warchocki S."/>
            <person name="Wright E.M."/>
            <person name="Burrell A."/>
            <person name="Nightingale K.K."/>
            <person name="Kephart D."/>
            <person name="Wiedmann M."/>
        </authorList>
    </citation>
    <scope>NUCLEOTIDE SEQUENCE [LARGE SCALE GENOMIC DNA]</scope>
    <source>
        <strain evidence="1 2">FSL F6-1037</strain>
    </source>
</reference>
<dbReference type="Proteomes" id="UP000019243">
    <property type="component" value="Unassembled WGS sequence"/>
</dbReference>
<accession>W7D0A4</accession>
<gene>
    <name evidence="1" type="ORF">BCAMP_08481</name>
</gene>
<evidence type="ECO:0000313" key="2">
    <source>
        <dbReference type="Proteomes" id="UP000019243"/>
    </source>
</evidence>
<dbReference type="GO" id="GO:0004803">
    <property type="term" value="F:transposase activity"/>
    <property type="evidence" value="ECO:0007669"/>
    <property type="project" value="TreeGrafter"/>
</dbReference>